<dbReference type="PANTHER" id="PTHR12466">
    <property type="entry name" value="CDC73 DOMAIN PROTEIN"/>
    <property type="match status" value="1"/>
</dbReference>
<dbReference type="AlphaFoldDB" id="A0A1G4K474"/>
<name>A0A1G4K474_9SACH</name>
<dbReference type="PANTHER" id="PTHR12466:SF8">
    <property type="entry name" value="PARAFIBROMIN"/>
    <property type="match status" value="1"/>
</dbReference>
<evidence type="ECO:0000313" key="7">
    <source>
        <dbReference type="Proteomes" id="UP000190274"/>
    </source>
</evidence>
<dbReference type="GO" id="GO:0032968">
    <property type="term" value="P:positive regulation of transcription elongation by RNA polymerase II"/>
    <property type="evidence" value="ECO:0007669"/>
    <property type="project" value="EnsemblFungi"/>
</dbReference>
<dbReference type="GO" id="GO:0006362">
    <property type="term" value="P:transcription elongation by RNA polymerase I"/>
    <property type="evidence" value="ECO:0007669"/>
    <property type="project" value="EnsemblFungi"/>
</dbReference>
<protein>
    <submittedName>
        <fullName evidence="6">LADA_0H13696g1_1</fullName>
    </submittedName>
</protein>
<dbReference type="Gene3D" id="3.40.50.11990">
    <property type="entry name" value="RNA polymerase II accessory factor, Cdc73 C-terminal domain"/>
    <property type="match status" value="1"/>
</dbReference>
<dbReference type="Pfam" id="PF05179">
    <property type="entry name" value="CDC73_C"/>
    <property type="match status" value="1"/>
</dbReference>
<dbReference type="GO" id="GO:0003682">
    <property type="term" value="F:chromatin binding"/>
    <property type="evidence" value="ECO:0007669"/>
    <property type="project" value="EnsemblFungi"/>
</dbReference>
<dbReference type="GO" id="GO:0016593">
    <property type="term" value="C:Cdc73/Paf1 complex"/>
    <property type="evidence" value="ECO:0007669"/>
    <property type="project" value="EnsemblFungi"/>
</dbReference>
<dbReference type="GO" id="GO:0090262">
    <property type="term" value="P:regulation of transcription-coupled nucleotide-excision repair"/>
    <property type="evidence" value="ECO:0007669"/>
    <property type="project" value="EnsemblFungi"/>
</dbReference>
<reference evidence="6 7" key="1">
    <citation type="submission" date="2016-03" db="EMBL/GenBank/DDBJ databases">
        <authorList>
            <person name="Devillers H."/>
        </authorList>
    </citation>
    <scope>NUCLEOTIDE SEQUENCE [LARGE SCALE GENOMIC DNA]</scope>
    <source>
        <strain evidence="6">CBS 10888</strain>
    </source>
</reference>
<evidence type="ECO:0000256" key="3">
    <source>
        <dbReference type="ARBA" id="ARBA00023163"/>
    </source>
</evidence>
<comment type="similarity">
    <text evidence="2">Belongs to the CDC73 family.</text>
</comment>
<keyword evidence="4" id="KW-0539">Nucleus</keyword>
<keyword evidence="7" id="KW-1185">Reference proteome</keyword>
<dbReference type="OrthoDB" id="2186602at2759"/>
<dbReference type="EMBL" id="LT598461">
    <property type="protein sequence ID" value="SCU98535.1"/>
    <property type="molecule type" value="Genomic_DNA"/>
</dbReference>
<comment type="subcellular location">
    <subcellularLocation>
        <location evidence="1">Nucleus</location>
    </subcellularLocation>
</comment>
<dbReference type="GO" id="GO:1990269">
    <property type="term" value="F:RNA polymerase II C-terminal domain phosphoserine binding"/>
    <property type="evidence" value="ECO:0007669"/>
    <property type="project" value="EnsemblFungi"/>
</dbReference>
<evidence type="ECO:0000259" key="5">
    <source>
        <dbReference type="Pfam" id="PF05179"/>
    </source>
</evidence>
<feature type="domain" description="Cell division control protein 73 C-terminal" evidence="5">
    <location>
        <begin position="212"/>
        <end position="362"/>
    </location>
</feature>
<gene>
    <name evidence="6" type="ORF">LADA_0H13696G</name>
</gene>
<sequence>MSNLELLRAHISDSKAVTLVTPAGEQTEDISAASRVVLEQNDETNEPLELDQETEFQVDGSHVPLRVVLHCWQHKDSSAADYLADCQTRNITNISFLQRMDLIAWLSGESDNSKFVNTAEKQLAAKVTAQMSGEASSSANEDPLLLEALSHEKVLLDHNSSLRGSKPTNFGYLIKEVELKLVHSLKGSSKSRKAAERGGVSKPDAAKKAAAKKDPIILIPSAASSIFTISNIKQFLEESKYVHPRDMPGSKSDVTTVTKKLDRFAKPIKFMIASNTRLFTKPEYWDRVVAVFTTGHAWQFNNYQWSNPSELFQKCKGYYFYFAGDVVPKHVEQWNVQRVELDKNKRFRDVEVLRYFWNTIEKELAGRGYQ</sequence>
<evidence type="ECO:0000313" key="6">
    <source>
        <dbReference type="EMBL" id="SCU98535.1"/>
    </source>
</evidence>
<dbReference type="InterPro" id="IPR031336">
    <property type="entry name" value="CDC73_C"/>
</dbReference>
<dbReference type="GO" id="GO:0006368">
    <property type="term" value="P:transcription elongation by RNA polymerase II"/>
    <property type="evidence" value="ECO:0007669"/>
    <property type="project" value="EnsemblFungi"/>
</dbReference>
<dbReference type="GO" id="GO:2001209">
    <property type="term" value="P:positive regulation of transcription elongation by RNA polymerase I"/>
    <property type="evidence" value="ECO:0007669"/>
    <property type="project" value="EnsemblFungi"/>
</dbReference>
<dbReference type="GO" id="GO:0000791">
    <property type="term" value="C:euchromatin"/>
    <property type="evidence" value="ECO:0007669"/>
    <property type="project" value="EnsemblFungi"/>
</dbReference>
<keyword evidence="3" id="KW-0804">Transcription</keyword>
<proteinExistence type="inferred from homology"/>
<dbReference type="GO" id="GO:0031124">
    <property type="term" value="P:mRNA 3'-end processing"/>
    <property type="evidence" value="ECO:0007669"/>
    <property type="project" value="EnsemblFungi"/>
</dbReference>
<dbReference type="InterPro" id="IPR007852">
    <property type="entry name" value="Cdc73/Parafibromin"/>
</dbReference>
<dbReference type="InterPro" id="IPR038103">
    <property type="entry name" value="CDC73_C_sf"/>
</dbReference>
<dbReference type="Proteomes" id="UP000190274">
    <property type="component" value="Chromosome H"/>
</dbReference>
<accession>A0A1G4K474</accession>
<organism evidence="6 7">
    <name type="scientific">Lachancea dasiensis</name>
    <dbReference type="NCBI Taxonomy" id="1072105"/>
    <lineage>
        <taxon>Eukaryota</taxon>
        <taxon>Fungi</taxon>
        <taxon>Dikarya</taxon>
        <taxon>Ascomycota</taxon>
        <taxon>Saccharomycotina</taxon>
        <taxon>Saccharomycetes</taxon>
        <taxon>Saccharomycetales</taxon>
        <taxon>Saccharomycetaceae</taxon>
        <taxon>Lachancea</taxon>
    </lineage>
</organism>
<evidence type="ECO:0000256" key="2">
    <source>
        <dbReference type="ARBA" id="ARBA00010427"/>
    </source>
</evidence>
<dbReference type="GO" id="GO:0045910">
    <property type="term" value="P:negative regulation of DNA recombination"/>
    <property type="evidence" value="ECO:0007669"/>
    <property type="project" value="EnsemblFungi"/>
</dbReference>
<evidence type="ECO:0000256" key="4">
    <source>
        <dbReference type="ARBA" id="ARBA00023242"/>
    </source>
</evidence>
<dbReference type="STRING" id="1266660.A0A1G4K474"/>
<evidence type="ECO:0000256" key="1">
    <source>
        <dbReference type="ARBA" id="ARBA00004123"/>
    </source>
</evidence>